<dbReference type="EMBL" id="KE375036">
    <property type="protein sequence ID" value="EPQ65185.1"/>
    <property type="molecule type" value="Genomic_DNA"/>
</dbReference>
<dbReference type="OrthoDB" id="5310959at2759"/>
<protein>
    <recommendedName>
        <fullName evidence="7">Mediator of RNA polymerase II transcription subunit 1</fullName>
    </recommendedName>
    <alternativeName>
        <fullName evidence="7">Mediator complex subunit 1</fullName>
    </alternativeName>
</protein>
<dbReference type="HOGENOM" id="CLU_008378_1_0_1"/>
<dbReference type="Pfam" id="PF10744">
    <property type="entry name" value="Med1"/>
    <property type="match status" value="1"/>
</dbReference>
<dbReference type="InterPro" id="IPR019680">
    <property type="entry name" value="Mediator_Med1"/>
</dbReference>
<feature type="region of interest" description="Disordered" evidence="8">
    <location>
        <begin position="1"/>
        <end position="20"/>
    </location>
</feature>
<organism evidence="11">
    <name type="scientific">Blumeria graminis f. sp. tritici 96224</name>
    <dbReference type="NCBI Taxonomy" id="1268274"/>
    <lineage>
        <taxon>Eukaryota</taxon>
        <taxon>Fungi</taxon>
        <taxon>Dikarya</taxon>
        <taxon>Ascomycota</taxon>
        <taxon>Pezizomycotina</taxon>
        <taxon>Leotiomycetes</taxon>
        <taxon>Erysiphales</taxon>
        <taxon>Erysiphaceae</taxon>
        <taxon>Blumeria</taxon>
    </lineage>
</organism>
<dbReference type="EMBL" id="UIGY01000063">
    <property type="protein sequence ID" value="SUZ09870.1"/>
    <property type="molecule type" value="Genomic_DNA"/>
</dbReference>
<evidence type="ECO:0000256" key="7">
    <source>
        <dbReference type="RuleBase" id="RU364059"/>
    </source>
</evidence>
<comment type="subcellular location">
    <subcellularLocation>
        <location evidence="1 7">Nucleus</location>
    </subcellularLocation>
</comment>
<gene>
    <name evidence="10" type="ORF">BGT96224_3692</name>
    <name evidence="11" type="ORF">BGT96224V2_LOCUS3043</name>
</gene>
<evidence type="ECO:0000256" key="4">
    <source>
        <dbReference type="ARBA" id="ARBA00023159"/>
    </source>
</evidence>
<dbReference type="GO" id="GO:0016592">
    <property type="term" value="C:mediator complex"/>
    <property type="evidence" value="ECO:0007669"/>
    <property type="project" value="InterPro"/>
</dbReference>
<proteinExistence type="inferred from homology"/>
<dbReference type="AlphaFoldDB" id="A0A061HNF0"/>
<accession>A0A061HNF0</accession>
<keyword evidence="6 7" id="KW-0539">Nucleus</keyword>
<sequence>MSTPTPGKGTAPGNTVATPPLTAAYLAPSNQVHSALTPRGSQAIAPSPQQLKKSPITSQIAYGHGAAGSFGTGYDSPSAATALGSIAGLGDLGLDVLGGVSGLRRDDEEDRRRKLEMVSEILKANKGRVSEPGIERLARRVGFECLWESHTTSGSNRRTLIIAGSTLALDIDFENNVVKKVSITFPDSPEIVTRHTDIASDLLLKDLTIQVNENPLTKMLNRFAENLERLAALDKMSALPDLNCHEAIAGMFESLNRLYRWEMDYYSKIEEDGNIEKLIMCAKSGRPAMHIRERVGLSLDYWQDLWRLKSNPQENVWSILIECDTILDLVYTPIRVSENWISTEVEKKNAHDQDEMMTTKLEPILDWLEPESTLLPSTNADSISELGVQRGQKFPDAMFVAKFYPPLTVPSSLAIQIYDSVQATLDIYQTTTYDRLIFPPKIDEKISLDSRSIYSDVQVPTYPKPGQKKLKDYKFSLHFEKIDYGRTLKELPFSHPRQLVQMLPVLRQYAVMSRILQNTSGISSSNFNSSSSFTETKQKSKREEFEYLMTDKSDRCEPLRVDVLVYTVPFPRLRVLFPSKKKVIDVLFEIKLNGSIEVMSQNILIDDVAESPPGKKTLTEADLGRILSVSENLGIWIEFVRKYLK</sequence>
<reference evidence="11" key="3">
    <citation type="submission" date="2018-07" db="EMBL/GenBank/DDBJ databases">
        <authorList>
            <person name="Quirk P.G."/>
            <person name="Krulwich T.A."/>
        </authorList>
    </citation>
    <scope>NUCLEOTIDE SEQUENCE</scope>
    <source>
        <strain evidence="11">96224</strain>
    </source>
</reference>
<evidence type="ECO:0000313" key="10">
    <source>
        <dbReference type="EMBL" id="EPQ65185.1"/>
    </source>
</evidence>
<dbReference type="GO" id="GO:0003712">
    <property type="term" value="F:transcription coregulator activity"/>
    <property type="evidence" value="ECO:0007669"/>
    <property type="project" value="InterPro"/>
</dbReference>
<comment type="function">
    <text evidence="7">Component of the Mediator complex, a coactivator involved in the regulated transcription of nearly all RNA polymerase II-dependent genes. Mediator functions as a bridge to convey information from gene-specific regulatory proteins to the basal RNA polymerase II transcription machinery. Mediator is recruited to promoters by direct interactions with regulatory proteins and serves as a scaffold for the assembly of a functional preinitiation complex with RNA polymerase II and the general transcription factors.</text>
</comment>
<keyword evidence="3 7" id="KW-0805">Transcription regulation</keyword>
<reference evidence="12" key="1">
    <citation type="journal article" date="2013" name="Nat. Genet.">
        <title>The wheat powdery mildew genome shows the unique evolution of an obligate biotroph.</title>
        <authorList>
            <person name="Wicker T."/>
            <person name="Oberhaensli S."/>
            <person name="Parlange F."/>
            <person name="Buchmann J.P."/>
            <person name="Shatalina M."/>
            <person name="Roffler S."/>
            <person name="Ben-David R."/>
            <person name="Dolezel J."/>
            <person name="Simkova H."/>
            <person name="Schulze-Lefert P."/>
            <person name="Spanu P.D."/>
            <person name="Bruggmann R."/>
            <person name="Amselem J."/>
            <person name="Quesneville H."/>
            <person name="Ver Loren van Themaat E."/>
            <person name="Paape T."/>
            <person name="Shimizu K.K."/>
            <person name="Keller B."/>
        </authorList>
    </citation>
    <scope>NUCLEOTIDE SEQUENCE [LARGE SCALE GENOMIC DNA]</scope>
    <source>
        <strain evidence="12">96224</strain>
    </source>
</reference>
<feature type="domain" description="Mediator complex subunit Med1" evidence="9">
    <location>
        <begin position="117"/>
        <end position="519"/>
    </location>
</feature>
<evidence type="ECO:0000256" key="8">
    <source>
        <dbReference type="SAM" id="MobiDB-lite"/>
    </source>
</evidence>
<evidence type="ECO:0000256" key="5">
    <source>
        <dbReference type="ARBA" id="ARBA00023163"/>
    </source>
</evidence>
<reference evidence="10" key="2">
    <citation type="submission" date="2013-01" db="EMBL/GenBank/DDBJ databases">
        <title>The wheat powdery mildew genome reveals unique evolution of an obligate biotroph.</title>
        <authorList>
            <person name="Oberhaensli S."/>
            <person name="Wicker T."/>
            <person name="Keller B."/>
        </authorList>
    </citation>
    <scope>NUCLEOTIDE SEQUENCE</scope>
    <source>
        <strain evidence="10">96224</strain>
    </source>
</reference>
<keyword evidence="4 7" id="KW-0010">Activator</keyword>
<evidence type="ECO:0000256" key="3">
    <source>
        <dbReference type="ARBA" id="ARBA00023015"/>
    </source>
</evidence>
<name>A0A061HNF0_BLUGR</name>
<evidence type="ECO:0000256" key="6">
    <source>
        <dbReference type="ARBA" id="ARBA00023242"/>
    </source>
</evidence>
<dbReference type="PANTHER" id="PTHR35041:SF4">
    <property type="entry name" value="MEDIATOR OF RNA POLYMERASE II TRANSCRIPTION SUBUNIT 1"/>
    <property type="match status" value="1"/>
</dbReference>
<evidence type="ECO:0000313" key="12">
    <source>
        <dbReference type="Proteomes" id="UP000053110"/>
    </source>
</evidence>
<keyword evidence="5 7" id="KW-0804">Transcription</keyword>
<dbReference type="Proteomes" id="UP000053110">
    <property type="component" value="Unassembled WGS sequence"/>
</dbReference>
<evidence type="ECO:0000259" key="9">
    <source>
        <dbReference type="Pfam" id="PF10744"/>
    </source>
</evidence>
<dbReference type="GO" id="GO:0045944">
    <property type="term" value="P:positive regulation of transcription by RNA polymerase II"/>
    <property type="evidence" value="ECO:0007669"/>
    <property type="project" value="UniProtKB-ARBA"/>
</dbReference>
<evidence type="ECO:0000313" key="11">
    <source>
        <dbReference type="EMBL" id="SUZ09870.1"/>
    </source>
</evidence>
<comment type="similarity">
    <text evidence="2 7">Belongs to the Mediator complex subunit 1 family.</text>
</comment>
<evidence type="ECO:0000256" key="1">
    <source>
        <dbReference type="ARBA" id="ARBA00004123"/>
    </source>
</evidence>
<evidence type="ECO:0000256" key="2">
    <source>
        <dbReference type="ARBA" id="ARBA00006210"/>
    </source>
</evidence>
<dbReference type="PANTHER" id="PTHR35041">
    <property type="entry name" value="MEDIATOR OF RNA POLYMERASE II TRANSCRIPTION SUBUNIT 1"/>
    <property type="match status" value="1"/>
</dbReference>